<evidence type="ECO:0000259" key="3">
    <source>
        <dbReference type="Pfam" id="PF03372"/>
    </source>
</evidence>
<dbReference type="Gene3D" id="3.60.10.10">
    <property type="entry name" value="Endonuclease/exonuclease/phosphatase"/>
    <property type="match status" value="1"/>
</dbReference>
<dbReference type="InterPro" id="IPR000477">
    <property type="entry name" value="RT_dom"/>
</dbReference>
<feature type="domain" description="Endonuclease/exonuclease/phosphatase" evidence="3">
    <location>
        <begin position="280"/>
        <end position="500"/>
    </location>
</feature>
<dbReference type="InterPro" id="IPR036691">
    <property type="entry name" value="Endo/exonu/phosph_ase_sf"/>
</dbReference>
<dbReference type="SUPFAM" id="SSF56219">
    <property type="entry name" value="DNase I-like"/>
    <property type="match status" value="1"/>
</dbReference>
<evidence type="ECO:0000259" key="4">
    <source>
        <dbReference type="Pfam" id="PF13966"/>
    </source>
</evidence>
<accession>A0AA38WJ44</accession>
<comment type="caution">
    <text evidence="5">The sequence shown here is derived from an EMBL/GenBank/DDBJ whole genome shotgun (WGS) entry which is preliminary data.</text>
</comment>
<dbReference type="PANTHER" id="PTHR33116:SF77">
    <property type="entry name" value="RNA-DIRECTED DNA POLYMERASE"/>
    <property type="match status" value="1"/>
</dbReference>
<evidence type="ECO:0000313" key="6">
    <source>
        <dbReference type="Proteomes" id="UP001172457"/>
    </source>
</evidence>
<dbReference type="SUPFAM" id="SSF56672">
    <property type="entry name" value="DNA/RNA polymerases"/>
    <property type="match status" value="1"/>
</dbReference>
<dbReference type="Pfam" id="PF13966">
    <property type="entry name" value="zf-RVT"/>
    <property type="match status" value="1"/>
</dbReference>
<dbReference type="EMBL" id="JARYMX010000004">
    <property type="protein sequence ID" value="KAJ9551779.1"/>
    <property type="molecule type" value="Genomic_DNA"/>
</dbReference>
<evidence type="ECO:0008006" key="7">
    <source>
        <dbReference type="Google" id="ProtNLM"/>
    </source>
</evidence>
<dbReference type="CDD" id="cd01650">
    <property type="entry name" value="RT_nLTR_like"/>
    <property type="match status" value="1"/>
</dbReference>
<dbReference type="Pfam" id="PF03372">
    <property type="entry name" value="Exo_endo_phos"/>
    <property type="match status" value="1"/>
</dbReference>
<feature type="compositionally biased region" description="Basic and acidic residues" evidence="1">
    <location>
        <begin position="31"/>
        <end position="40"/>
    </location>
</feature>
<name>A0AA38WJ44_9ASTR</name>
<feature type="domain" description="Reverse transcriptase" evidence="2">
    <location>
        <begin position="734"/>
        <end position="861"/>
    </location>
</feature>
<proteinExistence type="predicted"/>
<reference evidence="5" key="1">
    <citation type="submission" date="2023-03" db="EMBL/GenBank/DDBJ databases">
        <title>Chromosome-scale reference genome and RAD-based genetic map of yellow starthistle (Centaurea solstitialis) reveal putative structural variation and QTLs associated with invader traits.</title>
        <authorList>
            <person name="Reatini B."/>
            <person name="Cang F.A."/>
            <person name="Jiang Q."/>
            <person name="Mckibben M.T.W."/>
            <person name="Barker M.S."/>
            <person name="Rieseberg L.H."/>
            <person name="Dlugosch K.M."/>
        </authorList>
    </citation>
    <scope>NUCLEOTIDE SEQUENCE</scope>
    <source>
        <strain evidence="5">CAN-66</strain>
        <tissue evidence="5">Leaf</tissue>
    </source>
</reference>
<protein>
    <recommendedName>
        <fullName evidence="7">Reverse transcriptase domain-containing protein</fullName>
    </recommendedName>
</protein>
<evidence type="ECO:0000256" key="1">
    <source>
        <dbReference type="SAM" id="MobiDB-lite"/>
    </source>
</evidence>
<dbReference type="Proteomes" id="UP001172457">
    <property type="component" value="Chromosome 4"/>
</dbReference>
<feature type="region of interest" description="Disordered" evidence="1">
    <location>
        <begin position="1"/>
        <end position="40"/>
    </location>
</feature>
<sequence>MDSDSVNSKSVSVGYDDESLNEQGSFASCRPPERGEKIEEPLGIGMEDTQARHWEQEREVKNTAHVGVVFENRDADTPLSVGKLNGSGHKGSEPIVPVGPSHSKVGQGDQNLRTLVSPIKIKEAIGMAQESNNSNEVKRTLHRSVSTPNFSALNPPQIQEKCRKMKKIANPCECKSNRRLLRSCIHRPLVGAVTGETFVQQTQMEESSDSDFYIQLSNKRNWDARNSSNREDLFGLKLGDVSESEVSDSLGRCVGFGVNTERKHGTSGDGKVQNQINVISLNSNGLGEVLKRRWICSLKKKFRSSVVFLQETHLPIVEKGTVCDCWGGDDFEFEFVNSEGRSGGICTIWNPHFFIKEDVIKEANFLALKGTWLPLKTKVLLVNVYAPNSLSTRTTLRSNLLTVLTDSPNYCCLLGGDFNEVRRSEERKGTSYSFRGAEGFNNFIDSANLWEPHLGGRRFTWSSADGTKASKLDRFLLSRNSSTFGQDTSVCALAKIYSDHCPIILDLDTVDYGPPPFKFFNSWLKSDSLAPLVVNAWNYELSDFENGANLPRLCKKLKRLKEEIKVWKKEESIRRNGIKDVCNVKLNALEVLDETVGLSEGERAEKINLVDQIRNVDAKALEDLKQKAKVRWLKEGMKTPVFSTGWWEREEVSEGHRLSFRSEKFHKISKEQATLLTSPFSAEEIKEAVWSCGGDKARRFWEVIGADVVAAVKDFEKNPMCLFGRNESFITLVPKTADPLSLNDYRPIHLTGCVSKIVSKVLAERLKPVLDSIISPEQSAFVKGRNIIDGPLIVDLEKAFDNLVWDFLWEIMEQMGFGSIWLDWMKGVVCSAKVSVLVNGSPTKNFPLEKGVRQGDPLSSLHYADDALFLGEWSKRNLRNILKILQCFYRASGLRVNWRKSAIHGIGVPSIEINEVANSLGCKVGNLPFTYLGIPIGDRMKKKRAWKTLFDKFRNKLSNWKAKILSSGGRLTLCKTVLGSLGTYLFSLFKAPSGVLKELERLRRKFFWGMSDGIKKIPWIRWDVVLNSKAKGGLDIGSLSAQNVAMLAKWWWRFKNEESALWRRVICAFHGAFGKLGLASEGNNCRSTWGTIAKLGKEFDSANLDFDSLCRKKLGNGEKTRFWHDRWIGNYTLANKFPRLFALDIDKECSVASRMAISANGASFRGNWRRSLRDGRETDEAENLASICESSRLGTGEDRWIWELEASGLFSVASLRRAIDDMRLGSSNHRTIWTKEVPGKVRILLWKARANRLPTKSNLIKRNVPVGDERCVLCQSHIETIDHLFVGCCKAEEVRKAVNKWWNIFPNGCNLLSDIIDRGMEAVQTDRTYLVRSVVKLAYIWTMWLGRNDAIFKQVPFNPLRTANLIQSTSYHWLDCRSSLGSRLTWQSWCCNPLYLVSRSLCG</sequence>
<feature type="compositionally biased region" description="Low complexity" evidence="1">
    <location>
        <begin position="1"/>
        <end position="13"/>
    </location>
</feature>
<feature type="domain" description="Reverse transcriptase zinc-binding" evidence="4">
    <location>
        <begin position="1210"/>
        <end position="1293"/>
    </location>
</feature>
<evidence type="ECO:0000313" key="5">
    <source>
        <dbReference type="EMBL" id="KAJ9551779.1"/>
    </source>
</evidence>
<dbReference type="GO" id="GO:0003824">
    <property type="term" value="F:catalytic activity"/>
    <property type="evidence" value="ECO:0007669"/>
    <property type="project" value="InterPro"/>
</dbReference>
<dbReference type="InterPro" id="IPR026960">
    <property type="entry name" value="RVT-Znf"/>
</dbReference>
<gene>
    <name evidence="5" type="ORF">OSB04_015824</name>
</gene>
<evidence type="ECO:0000259" key="2">
    <source>
        <dbReference type="Pfam" id="PF00078"/>
    </source>
</evidence>
<feature type="region of interest" description="Disordered" evidence="1">
    <location>
        <begin position="86"/>
        <end position="108"/>
    </location>
</feature>
<dbReference type="InterPro" id="IPR043502">
    <property type="entry name" value="DNA/RNA_pol_sf"/>
</dbReference>
<organism evidence="5 6">
    <name type="scientific">Centaurea solstitialis</name>
    <name type="common">yellow star-thistle</name>
    <dbReference type="NCBI Taxonomy" id="347529"/>
    <lineage>
        <taxon>Eukaryota</taxon>
        <taxon>Viridiplantae</taxon>
        <taxon>Streptophyta</taxon>
        <taxon>Embryophyta</taxon>
        <taxon>Tracheophyta</taxon>
        <taxon>Spermatophyta</taxon>
        <taxon>Magnoliopsida</taxon>
        <taxon>eudicotyledons</taxon>
        <taxon>Gunneridae</taxon>
        <taxon>Pentapetalae</taxon>
        <taxon>asterids</taxon>
        <taxon>campanulids</taxon>
        <taxon>Asterales</taxon>
        <taxon>Asteraceae</taxon>
        <taxon>Carduoideae</taxon>
        <taxon>Cardueae</taxon>
        <taxon>Centaureinae</taxon>
        <taxon>Centaurea</taxon>
    </lineage>
</organism>
<dbReference type="InterPro" id="IPR005135">
    <property type="entry name" value="Endo/exonuclease/phosphatase"/>
</dbReference>
<dbReference type="PANTHER" id="PTHR33116">
    <property type="entry name" value="REVERSE TRANSCRIPTASE ZINC-BINDING DOMAIN-CONTAINING PROTEIN-RELATED-RELATED"/>
    <property type="match status" value="1"/>
</dbReference>
<keyword evidence="6" id="KW-1185">Reference proteome</keyword>
<dbReference type="Pfam" id="PF00078">
    <property type="entry name" value="RVT_1"/>
    <property type="match status" value="1"/>
</dbReference>